<name>D5STC1_PLAL2</name>
<accession>D5STC1</accession>
<dbReference type="RefSeq" id="WP_013109320.1">
    <property type="nucleotide sequence ID" value="NC_014148.1"/>
</dbReference>
<keyword evidence="2" id="KW-1185">Reference proteome</keyword>
<dbReference type="Proteomes" id="UP000002220">
    <property type="component" value="Chromosome"/>
</dbReference>
<organism evidence="1 2">
    <name type="scientific">Planctopirus limnophila (strain ATCC 43296 / DSM 3776 / IFAM 1008 / Mu 290)</name>
    <name type="common">Planctomyces limnophilus</name>
    <dbReference type="NCBI Taxonomy" id="521674"/>
    <lineage>
        <taxon>Bacteria</taxon>
        <taxon>Pseudomonadati</taxon>
        <taxon>Planctomycetota</taxon>
        <taxon>Planctomycetia</taxon>
        <taxon>Planctomycetales</taxon>
        <taxon>Planctomycetaceae</taxon>
        <taxon>Planctopirus</taxon>
    </lineage>
</organism>
<sequence>MSSVVDRLVEIWRRDQEDGNLDCVIRNGDLSEKEALAALSSSFQKTQIEQGLEMFLFRVVEAYDNGELSYKHGGRDGLSMRSRAVLCGALLGDNNHLTFSRHLLQEMIRTYPVLEWHQTIRRIIEVHVTKTDVLYALADGLQSKRMGQVFSSATGLAFYAGYASEIGGTQQSVDHAIVRVKARIEYLLRKPSLPSLFATSLKAGIRHIEKWQ</sequence>
<dbReference type="EMBL" id="CP001744">
    <property type="protein sequence ID" value="ADG66889.1"/>
    <property type="molecule type" value="Genomic_DNA"/>
</dbReference>
<dbReference type="KEGG" id="plm:Plim_1049"/>
<dbReference type="STRING" id="521674.Plim_1049"/>
<evidence type="ECO:0000313" key="1">
    <source>
        <dbReference type="EMBL" id="ADG66889.1"/>
    </source>
</evidence>
<reference evidence="1 2" key="1">
    <citation type="journal article" date="2010" name="Stand. Genomic Sci.">
        <title>Complete genome sequence of Planctomyces limnophilus type strain (Mu 290).</title>
        <authorList>
            <person name="Labutti K."/>
            <person name="Sikorski J."/>
            <person name="Schneider S."/>
            <person name="Nolan M."/>
            <person name="Lucas S."/>
            <person name="Glavina Del Rio T."/>
            <person name="Tice H."/>
            <person name="Cheng J.F."/>
            <person name="Goodwin L."/>
            <person name="Pitluck S."/>
            <person name="Liolios K."/>
            <person name="Ivanova N."/>
            <person name="Mavromatis K."/>
            <person name="Mikhailova N."/>
            <person name="Pati A."/>
            <person name="Chen A."/>
            <person name="Palaniappan K."/>
            <person name="Land M."/>
            <person name="Hauser L."/>
            <person name="Chang Y.J."/>
            <person name="Jeffries C.D."/>
            <person name="Tindall B.J."/>
            <person name="Rohde M."/>
            <person name="Goker M."/>
            <person name="Woyke T."/>
            <person name="Bristow J."/>
            <person name="Eisen J.A."/>
            <person name="Markowitz V."/>
            <person name="Hugenholtz P."/>
            <person name="Kyrpides N.C."/>
            <person name="Klenk H.P."/>
            <person name="Lapidus A."/>
        </authorList>
    </citation>
    <scope>NUCLEOTIDE SEQUENCE [LARGE SCALE GENOMIC DNA]</scope>
    <source>
        <strain evidence="2">ATCC 43296 / DSM 3776 / IFAM 1008 / 290</strain>
    </source>
</reference>
<protein>
    <submittedName>
        <fullName evidence="1">Uncharacterized protein</fullName>
    </submittedName>
</protein>
<dbReference type="HOGENOM" id="CLU_1298803_0_0_0"/>
<dbReference type="AlphaFoldDB" id="D5STC1"/>
<evidence type="ECO:0000313" key="2">
    <source>
        <dbReference type="Proteomes" id="UP000002220"/>
    </source>
</evidence>
<proteinExistence type="predicted"/>
<gene>
    <name evidence="1" type="ordered locus">Plim_1049</name>
</gene>